<evidence type="ECO:0000256" key="3">
    <source>
        <dbReference type="ARBA" id="ARBA00023015"/>
    </source>
</evidence>
<dbReference type="Pfam" id="PF05712">
    <property type="entry name" value="MRG"/>
    <property type="match status" value="1"/>
</dbReference>
<evidence type="ECO:0000256" key="1">
    <source>
        <dbReference type="ARBA" id="ARBA00004123"/>
    </source>
</evidence>
<evidence type="ECO:0000256" key="6">
    <source>
        <dbReference type="SAM" id="MobiDB-lite"/>
    </source>
</evidence>
<dbReference type="OMA" id="GLQTYFD"/>
<dbReference type="Proteomes" id="UP000013827">
    <property type="component" value="Unassembled WGS sequence"/>
</dbReference>
<name>A0A0D3IZK9_EMIH1</name>
<evidence type="ECO:0000259" key="7">
    <source>
        <dbReference type="SMART" id="SM00298"/>
    </source>
</evidence>
<protein>
    <recommendedName>
        <fullName evidence="7">Chromo domain-containing protein</fullName>
    </recommendedName>
</protein>
<dbReference type="GO" id="GO:0005634">
    <property type="term" value="C:nucleus"/>
    <property type="evidence" value="ECO:0007669"/>
    <property type="project" value="UniProtKB-SubCell"/>
</dbReference>
<dbReference type="Gene3D" id="1.10.274.30">
    <property type="entry name" value="MRG domain"/>
    <property type="match status" value="1"/>
</dbReference>
<dbReference type="InterPro" id="IPR026541">
    <property type="entry name" value="MRG_dom"/>
</dbReference>
<dbReference type="GeneID" id="17262836"/>
<dbReference type="SUPFAM" id="SSF54160">
    <property type="entry name" value="Chromo domain-like"/>
    <property type="match status" value="1"/>
</dbReference>
<dbReference type="InterPro" id="IPR016197">
    <property type="entry name" value="Chromo-like_dom_sf"/>
</dbReference>
<dbReference type="eggNOG" id="KOG3001">
    <property type="taxonomic scope" value="Eukaryota"/>
</dbReference>
<feature type="region of interest" description="Disordered" evidence="6">
    <location>
        <begin position="82"/>
        <end position="121"/>
    </location>
</feature>
<dbReference type="PROSITE" id="PS51640">
    <property type="entry name" value="MRG"/>
    <property type="match status" value="1"/>
</dbReference>
<dbReference type="Gene3D" id="2.30.30.140">
    <property type="match status" value="1"/>
</dbReference>
<dbReference type="GO" id="GO:0006325">
    <property type="term" value="P:chromatin organization"/>
    <property type="evidence" value="ECO:0007669"/>
    <property type="project" value="UniProtKB-KW"/>
</dbReference>
<reference evidence="9" key="1">
    <citation type="journal article" date="2013" name="Nature">
        <title>Pan genome of the phytoplankton Emiliania underpins its global distribution.</title>
        <authorList>
            <person name="Read B.A."/>
            <person name="Kegel J."/>
            <person name="Klute M.J."/>
            <person name="Kuo A."/>
            <person name="Lefebvre S.C."/>
            <person name="Maumus F."/>
            <person name="Mayer C."/>
            <person name="Miller J."/>
            <person name="Monier A."/>
            <person name="Salamov A."/>
            <person name="Young J."/>
            <person name="Aguilar M."/>
            <person name="Claverie J.M."/>
            <person name="Frickenhaus S."/>
            <person name="Gonzalez K."/>
            <person name="Herman E.K."/>
            <person name="Lin Y.C."/>
            <person name="Napier J."/>
            <person name="Ogata H."/>
            <person name="Sarno A.F."/>
            <person name="Shmutz J."/>
            <person name="Schroeder D."/>
            <person name="de Vargas C."/>
            <person name="Verret F."/>
            <person name="von Dassow P."/>
            <person name="Valentin K."/>
            <person name="Van de Peer Y."/>
            <person name="Wheeler G."/>
            <person name="Dacks J.B."/>
            <person name="Delwiche C.F."/>
            <person name="Dyhrman S.T."/>
            <person name="Glockner G."/>
            <person name="John U."/>
            <person name="Richards T."/>
            <person name="Worden A.Z."/>
            <person name="Zhang X."/>
            <person name="Grigoriev I.V."/>
            <person name="Allen A.E."/>
            <person name="Bidle K."/>
            <person name="Borodovsky M."/>
            <person name="Bowler C."/>
            <person name="Brownlee C."/>
            <person name="Cock J.M."/>
            <person name="Elias M."/>
            <person name="Gladyshev V.N."/>
            <person name="Groth M."/>
            <person name="Guda C."/>
            <person name="Hadaegh A."/>
            <person name="Iglesias-Rodriguez M.D."/>
            <person name="Jenkins J."/>
            <person name="Jones B.M."/>
            <person name="Lawson T."/>
            <person name="Leese F."/>
            <person name="Lindquist E."/>
            <person name="Lobanov A."/>
            <person name="Lomsadze A."/>
            <person name="Malik S.B."/>
            <person name="Marsh M.E."/>
            <person name="Mackinder L."/>
            <person name="Mock T."/>
            <person name="Mueller-Roeber B."/>
            <person name="Pagarete A."/>
            <person name="Parker M."/>
            <person name="Probert I."/>
            <person name="Quesneville H."/>
            <person name="Raines C."/>
            <person name="Rensing S.A."/>
            <person name="Riano-Pachon D.M."/>
            <person name="Richier S."/>
            <person name="Rokitta S."/>
            <person name="Shiraiwa Y."/>
            <person name="Soanes D.M."/>
            <person name="van der Giezen M."/>
            <person name="Wahlund T.M."/>
            <person name="Williams B."/>
            <person name="Wilson W."/>
            <person name="Wolfe G."/>
            <person name="Wurch L.L."/>
        </authorList>
    </citation>
    <scope>NUCLEOTIDE SEQUENCE</scope>
</reference>
<keyword evidence="9" id="KW-1185">Reference proteome</keyword>
<dbReference type="PIRSF" id="PIRSF038133">
    <property type="entry name" value="HAT_Nua4_EAF3/MRG15"/>
    <property type="match status" value="1"/>
</dbReference>
<dbReference type="RefSeq" id="XP_005777000.1">
    <property type="nucleotide sequence ID" value="XM_005776943.1"/>
</dbReference>
<dbReference type="RefSeq" id="XP_005769123.1">
    <property type="nucleotide sequence ID" value="XM_005769066.1"/>
</dbReference>
<sequence length="302" mass="34241">MVVFDTDEEIMAYHGPLLFPARILEKTERAGGAGGSKVRLYRVHYDGWSSHWDEWVPESRLLKDDASARQLQKERIREFNRAFKKHKRSGTDGAGAAGEPPAADGAAPGEGGAAVANKRPRGGVVPADDSIAAEVREQLRLPQGLKLKLIEDWERVSREKALVPLPRSPSVHELLSEFVAAKAKRSSHERLYTEVCDGLRSYFNQALGAILLYKFERRQLQQLRSEKPDVPLVELYGAEHLLRLVVKLPELLAHAKLQREHMTVLVAKLMELLKFLQAHKAKYFADEYMQPDEDYLLWWASE</sequence>
<keyword evidence="2" id="KW-0156">Chromatin regulator</keyword>
<organism evidence="8 9">
    <name type="scientific">Emiliania huxleyi (strain CCMP1516)</name>
    <dbReference type="NCBI Taxonomy" id="280463"/>
    <lineage>
        <taxon>Eukaryota</taxon>
        <taxon>Haptista</taxon>
        <taxon>Haptophyta</taxon>
        <taxon>Prymnesiophyceae</taxon>
        <taxon>Isochrysidales</taxon>
        <taxon>Noelaerhabdaceae</taxon>
        <taxon>Emiliania</taxon>
    </lineage>
</organism>
<feature type="domain" description="Chromo" evidence="7">
    <location>
        <begin position="17"/>
        <end position="79"/>
    </location>
</feature>
<proteinExistence type="predicted"/>
<evidence type="ECO:0000256" key="4">
    <source>
        <dbReference type="ARBA" id="ARBA00023163"/>
    </source>
</evidence>
<evidence type="ECO:0000256" key="5">
    <source>
        <dbReference type="ARBA" id="ARBA00023242"/>
    </source>
</evidence>
<dbReference type="GO" id="GO:0006355">
    <property type="term" value="P:regulation of DNA-templated transcription"/>
    <property type="evidence" value="ECO:0007669"/>
    <property type="project" value="InterPro"/>
</dbReference>
<dbReference type="InterPro" id="IPR038217">
    <property type="entry name" value="MRG_C_sf"/>
</dbReference>
<dbReference type="GeneID" id="17270118"/>
<dbReference type="InterPro" id="IPR053820">
    <property type="entry name" value="MSL3_chromo-like"/>
</dbReference>
<keyword evidence="5" id="KW-0539">Nucleus</keyword>
<dbReference type="SMART" id="SM00298">
    <property type="entry name" value="CHROMO"/>
    <property type="match status" value="1"/>
</dbReference>
<dbReference type="PaxDb" id="2903-EOD16694"/>
<dbReference type="HOGENOM" id="CLU_039566_1_1_1"/>
<dbReference type="PANTHER" id="PTHR10880">
    <property type="entry name" value="MORTALITY FACTOR 4-LIKE PROTEIN"/>
    <property type="match status" value="1"/>
</dbReference>
<dbReference type="AlphaFoldDB" id="A0A0D3IZK9"/>
<dbReference type="InterPro" id="IPR008676">
    <property type="entry name" value="MRG"/>
</dbReference>
<feature type="compositionally biased region" description="Low complexity" evidence="6">
    <location>
        <begin position="97"/>
        <end position="107"/>
    </location>
</feature>
<evidence type="ECO:0000313" key="8">
    <source>
        <dbReference type="EnsemblProtists" id="EOD16694"/>
    </source>
</evidence>
<dbReference type="EnsemblProtists" id="EOD24571">
    <property type="protein sequence ID" value="EOD24571"/>
    <property type="gene ID" value="EMIHUDRAFT_435377"/>
</dbReference>
<dbReference type="GO" id="GO:0000123">
    <property type="term" value="C:histone acetyltransferase complex"/>
    <property type="evidence" value="ECO:0007669"/>
    <property type="project" value="TreeGrafter"/>
</dbReference>
<evidence type="ECO:0000313" key="9">
    <source>
        <dbReference type="Proteomes" id="UP000013827"/>
    </source>
</evidence>
<dbReference type="EnsemblProtists" id="EOD16694">
    <property type="protein sequence ID" value="EOD16694"/>
    <property type="gene ID" value="EMIHUDRAFT_445347"/>
</dbReference>
<dbReference type="PANTHER" id="PTHR10880:SF15">
    <property type="entry name" value="MSL COMPLEX SUBUNIT 3"/>
    <property type="match status" value="1"/>
</dbReference>
<dbReference type="STRING" id="2903.R1E706"/>
<dbReference type="KEGG" id="ehx:EMIHUDRAFT_445347"/>
<dbReference type="Pfam" id="PF22732">
    <property type="entry name" value="MSL3_chromo-like"/>
    <property type="match status" value="1"/>
</dbReference>
<accession>A0A0D3IZK9</accession>
<dbReference type="InterPro" id="IPR000953">
    <property type="entry name" value="Chromo/chromo_shadow_dom"/>
</dbReference>
<evidence type="ECO:0000256" key="2">
    <source>
        <dbReference type="ARBA" id="ARBA00022853"/>
    </source>
</evidence>
<dbReference type="KEGG" id="ehx:EMIHUDRAFT_435377"/>
<keyword evidence="4" id="KW-0804">Transcription</keyword>
<reference evidence="8" key="2">
    <citation type="submission" date="2024-10" db="UniProtKB">
        <authorList>
            <consortium name="EnsemblProtists"/>
        </authorList>
    </citation>
    <scope>IDENTIFICATION</scope>
</reference>
<comment type="subcellular location">
    <subcellularLocation>
        <location evidence="1">Nucleus</location>
    </subcellularLocation>
</comment>
<keyword evidence="3" id="KW-0805">Transcription regulation</keyword>